<organism evidence="7 8">
    <name type="scientific">Dinoponera quadriceps</name>
    <name type="common">South American ant</name>
    <dbReference type="NCBI Taxonomy" id="609295"/>
    <lineage>
        <taxon>Eukaryota</taxon>
        <taxon>Metazoa</taxon>
        <taxon>Ecdysozoa</taxon>
        <taxon>Arthropoda</taxon>
        <taxon>Hexapoda</taxon>
        <taxon>Insecta</taxon>
        <taxon>Pterygota</taxon>
        <taxon>Neoptera</taxon>
        <taxon>Endopterygota</taxon>
        <taxon>Hymenoptera</taxon>
        <taxon>Apocrita</taxon>
        <taxon>Aculeata</taxon>
        <taxon>Formicoidea</taxon>
        <taxon>Formicidae</taxon>
        <taxon>Ponerinae</taxon>
        <taxon>Ponerini</taxon>
        <taxon>Dinoponera</taxon>
    </lineage>
</organism>
<dbReference type="Gene3D" id="3.30.560.10">
    <property type="entry name" value="Glucose Oxidase, domain 3"/>
    <property type="match status" value="1"/>
</dbReference>
<evidence type="ECO:0000313" key="8">
    <source>
        <dbReference type="RefSeq" id="XP_014483357.1"/>
    </source>
</evidence>
<dbReference type="Pfam" id="PF00732">
    <property type="entry name" value="GMC_oxred_N"/>
    <property type="match status" value="1"/>
</dbReference>
<feature type="compositionally biased region" description="Low complexity" evidence="3">
    <location>
        <begin position="265"/>
        <end position="274"/>
    </location>
</feature>
<dbReference type="SUPFAM" id="SSF54373">
    <property type="entry name" value="FAD-linked reductases, C-terminal domain"/>
    <property type="match status" value="1"/>
</dbReference>
<feature type="region of interest" description="Disordered" evidence="3">
    <location>
        <begin position="498"/>
        <end position="520"/>
    </location>
</feature>
<feature type="domain" description="Glucose-methanol-choline oxidoreductase N-terminal" evidence="6">
    <location>
        <begin position="1046"/>
        <end position="1060"/>
    </location>
</feature>
<feature type="compositionally biased region" description="Polar residues" evidence="3">
    <location>
        <begin position="295"/>
        <end position="323"/>
    </location>
</feature>
<dbReference type="OrthoDB" id="269227at2759"/>
<proteinExistence type="inferred from homology"/>
<evidence type="ECO:0000256" key="4">
    <source>
        <dbReference type="SAM" id="SignalP"/>
    </source>
</evidence>
<keyword evidence="2" id="KW-0274">FAD</keyword>
<sequence length="1335" mass="148929">MRRKWIFIIWHLPLVFLLLHCGNFHTTGQEYSKGCAHLKCESGSRCIKRKFWCKNPPCPGMLYCSKSREECQQQIARCISEKEYHEGAVSCAGFKCPSGKRCILRESRCVRPPCKLIRSCDEAKDVRTWFDECRDLDCLSEYECFLRRPDDDCLDASCVRTPDCTLTAEDELISKHCSGWICPRMQKCVVRIVGSCKGFDCTIERSCRSIAVSSNSSAEHNAFVSNKTDGWSTERTPMQIGTELIRRDAERRGMSTPTRYPIAGKKTTSTAASTRKQTDYTTTQKHGTEIPVIHQRTTTRSSSIVEPSNLSSTQPHSVSSYLQSLSGPDELLTTSTIDNGLTIVDKDDIFLQTTRRLSNWSRNSSFSANTFTDRRFETSSTAQHDTTRLEMPKKIYIATDDAILPFLVVLEGINLAGQGYPIWIGNEPDRSAPLGAEDENEGGWKYQASPEPYRILLPPYEPVILVEDTRRGQLPPFITYALSHPFSEATLRFLQEIPSRDTTENSKTSNNSSNVADRIGKNTNAPATVEMENLRISHFDDSTDDHANLRAVKEADVVLSNIHDEESDNYYDDHEWRSPGHAIQDYLEKIEPQSVDEGELTSSNDEFATDDARKNNSDNIALFRMTFENNLNETSASSTVAKTTIVRDKVASENRGRFSDTQNAHGHNRNLATFDRIRVSTGRSDYSSEDDGERHGLVNYLYDTRTARDVDKSRAHRGSFPLSRVSDVSPRHQEMSCNCPLTTSTGPTLASTCGGQSFMLFMGLLEVFLRSQCDLEDPCNRPAPPSNVNTRYDFVVIGGGSAGATVAARLSEEPRFSVLLLEAGLDEPTGTQIPSFFFNFIGSDIDWQYNTETEDEACLNKEQNQCYWPRGKVLGGTSVMNGMTYMRGSRKDYDDWARLGNVGWSYRDVLPYFIRSEDNQQVNNMDYGYHGVGGPLTVTQFPYHPPLSFALLEAGKELGYDTVDLNGRTHTGFAIAQTTSRNGSRLSTARAFLRPARNRPNLHIMLNSTVTKILFDESNRAVGVEFVYDGMLKRVSVAKEVVVSGGAVNSPQILLNSGIGPREELNAVGVPVVLDLPGVGKNLHNHVAYALGFTINDTDTTPLNWATAMEYLLFRDGLMSGTGISEVTAMINTKFADPREDHPDVQLIFGGYLADCAETGMVGEKKGANRSIYIIPTILHPKSRGYLRLRNNDPLSKPLIYPKYLTHPDDSAALVEAIKFSVKLAESQALKRYGFEVDRTPVKNCEHLKFGCDAYWHCAIRRDTAPENHQAGSCKMGPPDDPLAVVDNQLRVRGVRGVRVADTSIMPRVTSGNTNAPAIMIGERAADFIKRTWIG</sequence>
<dbReference type="PROSITE" id="PS00623">
    <property type="entry name" value="GMC_OXRED_1"/>
    <property type="match status" value="1"/>
</dbReference>
<comment type="similarity">
    <text evidence="1 2">Belongs to the GMC oxidoreductase family.</text>
</comment>
<dbReference type="RefSeq" id="XP_014483357.1">
    <property type="nucleotide sequence ID" value="XM_014627871.1"/>
</dbReference>
<evidence type="ECO:0000259" key="5">
    <source>
        <dbReference type="PROSITE" id="PS00623"/>
    </source>
</evidence>
<keyword evidence="7" id="KW-1185">Reference proteome</keyword>
<evidence type="ECO:0000313" key="7">
    <source>
        <dbReference type="Proteomes" id="UP000515204"/>
    </source>
</evidence>
<dbReference type="InterPro" id="IPR036188">
    <property type="entry name" value="FAD/NAD-bd_sf"/>
</dbReference>
<reference evidence="8" key="1">
    <citation type="submission" date="2025-08" db="UniProtKB">
        <authorList>
            <consortium name="RefSeq"/>
        </authorList>
    </citation>
    <scope>IDENTIFICATION</scope>
</reference>
<dbReference type="Gene3D" id="3.50.50.60">
    <property type="entry name" value="FAD/NAD(P)-binding domain"/>
    <property type="match status" value="1"/>
</dbReference>
<feature type="compositionally biased region" description="Low complexity" evidence="3">
    <location>
        <begin position="505"/>
        <end position="514"/>
    </location>
</feature>
<dbReference type="GeneID" id="106748925"/>
<feature type="domain" description="Glucose-methanol-choline oxidoreductase N-terminal" evidence="5">
    <location>
        <begin position="871"/>
        <end position="894"/>
    </location>
</feature>
<dbReference type="InterPro" id="IPR012132">
    <property type="entry name" value="GMC_OxRdtase"/>
</dbReference>
<evidence type="ECO:0000259" key="6">
    <source>
        <dbReference type="PROSITE" id="PS00624"/>
    </source>
</evidence>
<dbReference type="InterPro" id="IPR000172">
    <property type="entry name" value="GMC_OxRdtase_N"/>
</dbReference>
<dbReference type="InterPro" id="IPR007867">
    <property type="entry name" value="GMC_OxRtase_C"/>
</dbReference>
<feature type="chain" id="PRO_5028124842" evidence="4">
    <location>
        <begin position="29"/>
        <end position="1335"/>
    </location>
</feature>
<dbReference type="PANTHER" id="PTHR11552">
    <property type="entry name" value="GLUCOSE-METHANOL-CHOLINE GMC OXIDOREDUCTASE"/>
    <property type="match status" value="1"/>
</dbReference>
<dbReference type="PROSITE" id="PS00624">
    <property type="entry name" value="GMC_OXRED_2"/>
    <property type="match status" value="1"/>
</dbReference>
<evidence type="ECO:0000256" key="2">
    <source>
        <dbReference type="RuleBase" id="RU003968"/>
    </source>
</evidence>
<feature type="region of interest" description="Disordered" evidence="3">
    <location>
        <begin position="250"/>
        <end position="323"/>
    </location>
</feature>
<accession>A0A6P3XZ48</accession>
<dbReference type="PANTHER" id="PTHR11552:SF217">
    <property type="entry name" value="GLUCOSE DEHYDROGENASE [FAD, QUINONE]"/>
    <property type="match status" value="1"/>
</dbReference>
<feature type="signal peptide" evidence="4">
    <location>
        <begin position="1"/>
        <end position="28"/>
    </location>
</feature>
<dbReference type="KEGG" id="dqu:106748925"/>
<evidence type="ECO:0000256" key="3">
    <source>
        <dbReference type="SAM" id="MobiDB-lite"/>
    </source>
</evidence>
<dbReference type="SUPFAM" id="SSF51905">
    <property type="entry name" value="FAD/NAD(P)-binding domain"/>
    <property type="match status" value="1"/>
</dbReference>
<evidence type="ECO:0000256" key="1">
    <source>
        <dbReference type="ARBA" id="ARBA00010790"/>
    </source>
</evidence>
<dbReference type="Pfam" id="PF05199">
    <property type="entry name" value="GMC_oxred_C"/>
    <property type="match status" value="1"/>
</dbReference>
<dbReference type="GO" id="GO:0016614">
    <property type="term" value="F:oxidoreductase activity, acting on CH-OH group of donors"/>
    <property type="evidence" value="ECO:0007669"/>
    <property type="project" value="InterPro"/>
</dbReference>
<protein>
    <submittedName>
        <fullName evidence="8">Uncharacterized protein LOC106748925 isoform X1</fullName>
    </submittedName>
</protein>
<dbReference type="Proteomes" id="UP000515204">
    <property type="component" value="Unplaced"/>
</dbReference>
<gene>
    <name evidence="8" type="primary">LOC106748925</name>
</gene>
<keyword evidence="4" id="KW-0732">Signal</keyword>
<name>A0A6P3XZ48_DINQU</name>
<keyword evidence="2" id="KW-0285">Flavoprotein</keyword>
<dbReference type="GO" id="GO:0050660">
    <property type="term" value="F:flavin adenine dinucleotide binding"/>
    <property type="evidence" value="ECO:0007669"/>
    <property type="project" value="InterPro"/>
</dbReference>